<dbReference type="RefSeq" id="WP_083526780.1">
    <property type="nucleotide sequence ID" value="NZ_BCNT01000023.1"/>
</dbReference>
<dbReference type="EMBL" id="JBHUMV010000004">
    <property type="protein sequence ID" value="MFD2754344.1"/>
    <property type="molecule type" value="Genomic_DNA"/>
</dbReference>
<gene>
    <name evidence="1" type="ORF">ACFSW6_09605</name>
</gene>
<comment type="caution">
    <text evidence="1">The sequence shown here is derived from an EMBL/GenBank/DDBJ whole genome shotgun (WGS) entry which is preliminary data.</text>
</comment>
<accession>A0ABW5UN79</accession>
<sequence>MSALSASLPSTQPRMWAQVEKSCLKPGRSSVVSLSPSAPLSDEGLNAMLIQCSPDVQIMRHGRLLAAEVGQVLKLGDRVVVPPAGHAQAVFQEQEGQAVLGTFEGGCDASLVYFSKKNGACSVVFDVFAGKVELSLSSISEGRLGGREAAHAGRRAVGFHCYSKSIAGR</sequence>
<proteinExistence type="predicted"/>
<dbReference type="Proteomes" id="UP001597463">
    <property type="component" value="Unassembled WGS sequence"/>
</dbReference>
<keyword evidence="2" id="KW-1185">Reference proteome</keyword>
<reference evidence="2" key="1">
    <citation type="journal article" date="2019" name="Int. J. Syst. Evol. Microbiol.">
        <title>The Global Catalogue of Microorganisms (GCM) 10K type strain sequencing project: providing services to taxonomists for standard genome sequencing and annotation.</title>
        <authorList>
            <consortium name="The Broad Institute Genomics Platform"/>
            <consortium name="The Broad Institute Genome Sequencing Center for Infectious Disease"/>
            <person name="Wu L."/>
            <person name="Ma J."/>
        </authorList>
    </citation>
    <scope>NUCLEOTIDE SEQUENCE [LARGE SCALE GENOMIC DNA]</scope>
    <source>
        <strain evidence="2">TISTR 1906</strain>
    </source>
</reference>
<evidence type="ECO:0000313" key="2">
    <source>
        <dbReference type="Proteomes" id="UP001597463"/>
    </source>
</evidence>
<name>A0ABW5UN79_9BURK</name>
<evidence type="ECO:0000313" key="1">
    <source>
        <dbReference type="EMBL" id="MFD2754344.1"/>
    </source>
</evidence>
<protein>
    <submittedName>
        <fullName evidence="1">Uncharacterized protein</fullName>
    </submittedName>
</protein>
<organism evidence="1 2">
    <name type="scientific">Comamonas terrae</name>
    <dbReference type="NCBI Taxonomy" id="673548"/>
    <lineage>
        <taxon>Bacteria</taxon>
        <taxon>Pseudomonadati</taxon>
        <taxon>Pseudomonadota</taxon>
        <taxon>Betaproteobacteria</taxon>
        <taxon>Burkholderiales</taxon>
        <taxon>Comamonadaceae</taxon>
        <taxon>Comamonas</taxon>
    </lineage>
</organism>